<dbReference type="InterPro" id="IPR002937">
    <property type="entry name" value="Amino_oxidase"/>
</dbReference>
<dbReference type="KEGG" id="bbev:BBEV_3108"/>
<evidence type="ECO:0000313" key="3">
    <source>
        <dbReference type="Proteomes" id="UP000094463"/>
    </source>
</evidence>
<dbReference type="PATRIC" id="fig|632773.3.peg.3251"/>
<dbReference type="Proteomes" id="UP000094463">
    <property type="component" value="Chromosome"/>
</dbReference>
<evidence type="ECO:0000259" key="1">
    <source>
        <dbReference type="Pfam" id="PF01593"/>
    </source>
</evidence>
<organism evidence="2 3">
    <name type="scientific">Salisediminibacterium beveridgei</name>
    <dbReference type="NCBI Taxonomy" id="632773"/>
    <lineage>
        <taxon>Bacteria</taxon>
        <taxon>Bacillati</taxon>
        <taxon>Bacillota</taxon>
        <taxon>Bacilli</taxon>
        <taxon>Bacillales</taxon>
        <taxon>Bacillaceae</taxon>
        <taxon>Salisediminibacterium</taxon>
    </lineage>
</organism>
<gene>
    <name evidence="2" type="ORF">BBEV_3108</name>
</gene>
<protein>
    <submittedName>
        <fullName evidence="2">Amine oxidase, flavin-containing</fullName>
    </submittedName>
</protein>
<dbReference type="STRING" id="632773.BBEV_3108"/>
<evidence type="ECO:0000313" key="2">
    <source>
        <dbReference type="EMBL" id="AOM84425.1"/>
    </source>
</evidence>
<feature type="domain" description="Amine oxidase" evidence="1">
    <location>
        <begin position="22"/>
        <end position="284"/>
    </location>
</feature>
<dbReference type="AlphaFoldDB" id="A0A1D7QZJ4"/>
<dbReference type="InterPro" id="IPR050464">
    <property type="entry name" value="Zeta_carotene_desat/Oxidored"/>
</dbReference>
<dbReference type="Gene3D" id="3.30.70.1990">
    <property type="match status" value="1"/>
</dbReference>
<dbReference type="Gene3D" id="3.50.50.60">
    <property type="entry name" value="FAD/NAD(P)-binding domain"/>
    <property type="match status" value="1"/>
</dbReference>
<dbReference type="Pfam" id="PF01593">
    <property type="entry name" value="Amino_oxidase"/>
    <property type="match status" value="1"/>
</dbReference>
<dbReference type="EMBL" id="CP012502">
    <property type="protein sequence ID" value="AOM84425.1"/>
    <property type="molecule type" value="Genomic_DNA"/>
</dbReference>
<dbReference type="OrthoDB" id="9814556at2"/>
<dbReference type="PANTHER" id="PTHR42923:SF17">
    <property type="entry name" value="AMINE OXIDASE DOMAIN-CONTAINING PROTEIN"/>
    <property type="match status" value="1"/>
</dbReference>
<reference evidence="2 3" key="1">
    <citation type="submission" date="2015-08" db="EMBL/GenBank/DDBJ databases">
        <title>The complete genome sequence of Bacillus beveridgei MLTeJB.</title>
        <authorList>
            <person name="Hanson T.E."/>
            <person name="Mesa C."/>
            <person name="Basesman S.M."/>
            <person name="Oremland R.S."/>
        </authorList>
    </citation>
    <scope>NUCLEOTIDE SEQUENCE [LARGE SCALE GENOMIC DNA]</scope>
    <source>
        <strain evidence="2 3">MLTeJB</strain>
    </source>
</reference>
<dbReference type="RefSeq" id="WP_069366307.1">
    <property type="nucleotide sequence ID" value="NZ_CP012502.1"/>
</dbReference>
<dbReference type="Gene3D" id="1.10.405.20">
    <property type="match status" value="1"/>
</dbReference>
<proteinExistence type="predicted"/>
<dbReference type="PANTHER" id="PTHR42923">
    <property type="entry name" value="PROTOPORPHYRINOGEN OXIDASE"/>
    <property type="match status" value="1"/>
</dbReference>
<sequence length="428" mass="48615">MKKPADPKRRIAVIGAGVSGIVASHILQQGYEVHLFEKNHYLGGHTNTIVIPDGPDQGTPVDTGFIVLNDRTYPLFNEFLSQLGVKTRNSEMSFSYFDKEDDFQYKGTTLNGLFAQRKNLFNKSFYKMLFGINKFSKQALKDLEQDNFQGETLGEYIDKIGISAPARERFLIPMGGAIWSSSNQDILDYPAESFVRFFKNHGLLSFKDIPQWQTVVGGSHAYVHAFQRQFNGQIHLNAKIEHVRRTGQDVILRMEDGTEQQFDDVVMAAHADQSLALLADPTPDEKKWLGTWTYSKNDTLLHTDTSVLPSSKRAWASWNYVRDPLHTSTDEKPVSVSYYMNLLQGLETEADYCVTLNATDGIDPEKIIREIHYRHPVYTKDSIRSQTELPKLNGQQHTYFCGSYFGYGFHEDGVRSGVNVAKQMGYHL</sequence>
<dbReference type="GO" id="GO:0016491">
    <property type="term" value="F:oxidoreductase activity"/>
    <property type="evidence" value="ECO:0007669"/>
    <property type="project" value="InterPro"/>
</dbReference>
<keyword evidence="3" id="KW-1185">Reference proteome</keyword>
<dbReference type="SUPFAM" id="SSF51905">
    <property type="entry name" value="FAD/NAD(P)-binding domain"/>
    <property type="match status" value="1"/>
</dbReference>
<accession>A0A1D7QZJ4</accession>
<dbReference type="InterPro" id="IPR036188">
    <property type="entry name" value="FAD/NAD-bd_sf"/>
</dbReference>
<name>A0A1D7QZJ4_9BACI</name>